<dbReference type="InterPro" id="IPR008942">
    <property type="entry name" value="ENTH_VHS"/>
</dbReference>
<dbReference type="Proteomes" id="UP000183832">
    <property type="component" value="Unassembled WGS sequence"/>
</dbReference>
<feature type="region of interest" description="Disordered" evidence="1">
    <location>
        <begin position="1"/>
        <end position="22"/>
    </location>
</feature>
<evidence type="ECO:0000256" key="1">
    <source>
        <dbReference type="SAM" id="MobiDB-lite"/>
    </source>
</evidence>
<feature type="domain" description="ENTH" evidence="2">
    <location>
        <begin position="1"/>
        <end position="131"/>
    </location>
</feature>
<dbReference type="InterPro" id="IPR016024">
    <property type="entry name" value="ARM-type_fold"/>
</dbReference>
<dbReference type="SMART" id="SM00273">
    <property type="entry name" value="ENTH"/>
    <property type="match status" value="1"/>
</dbReference>
<feature type="compositionally biased region" description="Basic and acidic residues" evidence="1">
    <location>
        <begin position="783"/>
        <end position="798"/>
    </location>
</feature>
<dbReference type="Pfam" id="PF10193">
    <property type="entry name" value="Telomere_reg-2"/>
    <property type="match status" value="1"/>
</dbReference>
<dbReference type="Gene3D" id="1.25.40.720">
    <property type="entry name" value="Telomere length regulation protein 2, C-terminal domain"/>
    <property type="match status" value="2"/>
</dbReference>
<organism evidence="3 4">
    <name type="scientific">Clunio marinus</name>
    <dbReference type="NCBI Taxonomy" id="568069"/>
    <lineage>
        <taxon>Eukaryota</taxon>
        <taxon>Metazoa</taxon>
        <taxon>Ecdysozoa</taxon>
        <taxon>Arthropoda</taxon>
        <taxon>Hexapoda</taxon>
        <taxon>Insecta</taxon>
        <taxon>Pterygota</taxon>
        <taxon>Neoptera</taxon>
        <taxon>Endopterygota</taxon>
        <taxon>Diptera</taxon>
        <taxon>Nematocera</taxon>
        <taxon>Chironomoidea</taxon>
        <taxon>Chironomidae</taxon>
        <taxon>Clunio</taxon>
    </lineage>
</organism>
<keyword evidence="4" id="KW-1185">Reference proteome</keyword>
<dbReference type="GO" id="GO:0006897">
    <property type="term" value="P:endocytosis"/>
    <property type="evidence" value="ECO:0007669"/>
    <property type="project" value="TreeGrafter"/>
</dbReference>
<gene>
    <name evidence="3" type="primary">putative Clathrin interactor 1</name>
    <name evidence="3" type="ORF">CLUMA_CG014280</name>
</gene>
<dbReference type="PANTHER" id="PTHR12276">
    <property type="entry name" value="EPSIN/ENT-RELATED"/>
    <property type="match status" value="1"/>
</dbReference>
<feature type="region of interest" description="Disordered" evidence="1">
    <location>
        <begin position="274"/>
        <end position="308"/>
    </location>
</feature>
<dbReference type="FunFam" id="1.25.40.90:FF:000006">
    <property type="entry name" value="Clathrin interactor 1"/>
    <property type="match status" value="1"/>
</dbReference>
<reference evidence="3 4" key="1">
    <citation type="submission" date="2015-04" db="EMBL/GenBank/DDBJ databases">
        <authorList>
            <person name="Syromyatnikov M.Y."/>
            <person name="Popov V.N."/>
        </authorList>
    </citation>
    <scope>NUCLEOTIDE SEQUENCE [LARGE SCALE GENOMIC DNA]</scope>
</reference>
<dbReference type="PANTHER" id="PTHR12276:SF45">
    <property type="entry name" value="CLATHRIN INTERACTOR 1"/>
    <property type="match status" value="1"/>
</dbReference>
<dbReference type="EMBL" id="CVRI01000055">
    <property type="protein sequence ID" value="CRL00940.1"/>
    <property type="molecule type" value="Genomic_DNA"/>
</dbReference>
<proteinExistence type="predicted"/>
<feature type="compositionally biased region" description="Basic and acidic residues" evidence="1">
    <location>
        <begin position="1"/>
        <end position="14"/>
    </location>
</feature>
<dbReference type="GO" id="GO:0005768">
    <property type="term" value="C:endosome"/>
    <property type="evidence" value="ECO:0007669"/>
    <property type="project" value="TreeGrafter"/>
</dbReference>
<dbReference type="InterPro" id="IPR013809">
    <property type="entry name" value="ENTH"/>
</dbReference>
<evidence type="ECO:0000313" key="4">
    <source>
        <dbReference type="Proteomes" id="UP000183832"/>
    </source>
</evidence>
<protein>
    <submittedName>
        <fullName evidence="3">CLUMA_CG014280, isoform A</fullName>
    </submittedName>
</protein>
<evidence type="ECO:0000259" key="2">
    <source>
        <dbReference type="PROSITE" id="PS50942"/>
    </source>
</evidence>
<accession>A0A1J1IN14</accession>
<feature type="region of interest" description="Disordered" evidence="1">
    <location>
        <begin position="783"/>
        <end position="807"/>
    </location>
</feature>
<dbReference type="SUPFAM" id="SSF48464">
    <property type="entry name" value="ENTH/VHS domain"/>
    <property type="match status" value="1"/>
</dbReference>
<feature type="region of interest" description="Disordered" evidence="1">
    <location>
        <begin position="188"/>
        <end position="234"/>
    </location>
</feature>
<dbReference type="Pfam" id="PF01417">
    <property type="entry name" value="ENTH"/>
    <property type="match status" value="1"/>
</dbReference>
<dbReference type="GO" id="GO:0030276">
    <property type="term" value="F:clathrin binding"/>
    <property type="evidence" value="ECO:0007669"/>
    <property type="project" value="TreeGrafter"/>
</dbReference>
<dbReference type="CDD" id="cd16989">
    <property type="entry name" value="ENTH_EpsinR"/>
    <property type="match status" value="1"/>
</dbReference>
<dbReference type="InterPro" id="IPR038528">
    <property type="entry name" value="TEL2_C_sf"/>
</dbReference>
<sequence length="1181" mass="135375">MNYTEIEGKVREATNDDPWGPTGPLMQELAHATFTYEHFPEVMSMLWRRMLQDNKSNWRRTYKATLVLSYLVKNGSERVVTSAREHIYDLRALENYTFVDENGKDQGINVRHKVRDLIEFIQDDDRLREERKKAKKNKDKYIGMSSEAMGMGMGMRSGLDEMRHRERFQSSRTEGGYSDNAEYDYHYGEEKEDSDTESGGGGNRNAKRYHDDERSGSPNVVTSAPTFKNDDNKKTINIKTNVKPITAATSTSTSSRAPKKIDMGAAFNYGKTNDLGINSPTHRNTHSEDLFGSETTSSVPSGGKTNNDIIEDIFSSSAAAATTSSSDPIDDFDPRAGEANAEFGDFVASELFADFSSAFSKSTSSLPPVDNFLINHPPTASNQQLSNINLGSSDLFGNSVITNALTSPVVNVNKDLLSDFGDLTLNTTSKSIVSTSFSATSSNIMKTNKNILELIKLFENCCKIGTTQQREMFLKKVNNLVDLLPCGCFNICELMECHCSELEDFASVYYPNLLMELVTKFGYSQSFDDDIPEGIIKLIKITDNQNFILETFNVLIDRQLLFKCPEMTTQLVEQLLLDDNFLAFAFVRLSHHEMINDNHRCDHFLTQLVNIPEQIANKWKKNFPQTFELNSFCAILLVNAMKSFCIISKINHAENLDVYTTDFLSKLISRVYVNFNNQKTVLSLATKLLGVFSEQQIYRKNIRKLYEKLHRPAIEIIINHAFTYENKKQRLIWSFDEIIEIIKVLPDRIEKLENLKSSENETENLKDILDQIYSVIGNRDSAIKKHPEDKQNEPKSETNECSLSLQEPIEKPGDIQTILDSDDDDDNYFESYNESYNLPSNIDKNPRYLLDLIQAFTTKENLEDSEKFEFAMNEAERIVKHQLSRHHSDIAIDLLRIFISLDKVSCMENFDELKMKILIAVCSVYPKECALYLCEQFNEETTKYSINKRMIMLEILAETAKQLSNLHNENKSNNETTKPKFVTTKNKLFIKLDKEIDKWRRKDHRNIIRERLLIKSRRFATQTKHPENNSGTNRFSDIAGWFFFPLMFGFGRKQMTFKIGTSLGNDTENLLLMKFLDTIAVFMLCAENSPNAPKIAKEIIQLSVFLRYHEESRIRLSVFHLMATVFLALPQTILINEFTQEIEEFCNHLSKIVRSPFVSYEPDEECRKFAAQLLGMFQVLF</sequence>
<dbReference type="OrthoDB" id="4033880at2759"/>
<feature type="compositionally biased region" description="Polar residues" evidence="1">
    <location>
        <begin position="293"/>
        <end position="308"/>
    </location>
</feature>
<dbReference type="SUPFAM" id="SSF48371">
    <property type="entry name" value="ARM repeat"/>
    <property type="match status" value="1"/>
</dbReference>
<dbReference type="InterPro" id="IPR019337">
    <property type="entry name" value="Telomere_length_regulation_dom"/>
</dbReference>
<dbReference type="AlphaFoldDB" id="A0A1J1IN14"/>
<dbReference type="GO" id="GO:0030125">
    <property type="term" value="C:clathrin vesicle coat"/>
    <property type="evidence" value="ECO:0007669"/>
    <property type="project" value="TreeGrafter"/>
</dbReference>
<feature type="compositionally biased region" description="Polar residues" evidence="1">
    <location>
        <begin position="216"/>
        <end position="226"/>
    </location>
</feature>
<dbReference type="GO" id="GO:0005543">
    <property type="term" value="F:phospholipid binding"/>
    <property type="evidence" value="ECO:0007669"/>
    <property type="project" value="TreeGrafter"/>
</dbReference>
<dbReference type="Gene3D" id="1.25.40.90">
    <property type="match status" value="1"/>
</dbReference>
<dbReference type="GO" id="GO:0005886">
    <property type="term" value="C:plasma membrane"/>
    <property type="evidence" value="ECO:0007669"/>
    <property type="project" value="TreeGrafter"/>
</dbReference>
<dbReference type="PROSITE" id="PS50942">
    <property type="entry name" value="ENTH"/>
    <property type="match status" value="1"/>
</dbReference>
<evidence type="ECO:0000313" key="3">
    <source>
        <dbReference type="EMBL" id="CRL00940.1"/>
    </source>
</evidence>
<dbReference type="STRING" id="568069.A0A1J1IN14"/>
<name>A0A1J1IN14_9DIPT</name>